<organism evidence="2 3">
    <name type="scientific">Salipiger aestuarii</name>
    <dbReference type="NCBI Taxonomy" id="568098"/>
    <lineage>
        <taxon>Bacteria</taxon>
        <taxon>Pseudomonadati</taxon>
        <taxon>Pseudomonadota</taxon>
        <taxon>Alphaproteobacteria</taxon>
        <taxon>Rhodobacterales</taxon>
        <taxon>Roseobacteraceae</taxon>
        <taxon>Salipiger</taxon>
    </lineage>
</organism>
<gene>
    <name evidence="2" type="ORF">ATI53_100578</name>
</gene>
<protein>
    <submittedName>
        <fullName evidence="2">Uncharacterized protein</fullName>
    </submittedName>
</protein>
<evidence type="ECO:0000256" key="1">
    <source>
        <dbReference type="SAM" id="MobiDB-lite"/>
    </source>
</evidence>
<comment type="caution">
    <text evidence="2">The sequence shown here is derived from an EMBL/GenBank/DDBJ whole genome shotgun (WGS) entry which is preliminary data.</text>
</comment>
<dbReference type="Proteomes" id="UP000249165">
    <property type="component" value="Unassembled WGS sequence"/>
</dbReference>
<feature type="region of interest" description="Disordered" evidence="1">
    <location>
        <begin position="43"/>
        <end position="62"/>
    </location>
</feature>
<feature type="compositionally biased region" description="Basic and acidic residues" evidence="1">
    <location>
        <begin position="43"/>
        <end position="61"/>
    </location>
</feature>
<sequence length="121" mass="12674">MARAFGVSAIGFVDPVERAMGKIVAEHGVVGLQSVRRFQRKAADVGNEKAARGGGLDDRGGDIVVDPPQIVRQRMALGQRGAADFGVILPGGVAQAIRVDVVAKRTRSQLMKLSPSISTAP</sequence>
<reference evidence="2 3" key="1">
    <citation type="submission" date="2018-06" db="EMBL/GenBank/DDBJ databases">
        <title>Genomic Encyclopedia of Archaeal and Bacterial Type Strains, Phase II (KMG-II): from individual species to whole genera.</title>
        <authorList>
            <person name="Goeker M."/>
        </authorList>
    </citation>
    <scope>NUCLEOTIDE SEQUENCE [LARGE SCALE GENOMIC DNA]</scope>
    <source>
        <strain evidence="2 3">DSM 22011</strain>
    </source>
</reference>
<keyword evidence="3" id="KW-1185">Reference proteome</keyword>
<dbReference type="AlphaFoldDB" id="A0A327YIH7"/>
<evidence type="ECO:0000313" key="2">
    <source>
        <dbReference type="EMBL" id="RAK20830.1"/>
    </source>
</evidence>
<proteinExistence type="predicted"/>
<name>A0A327YIH7_9RHOB</name>
<dbReference type="EMBL" id="QLMG01000005">
    <property type="protein sequence ID" value="RAK20830.1"/>
    <property type="molecule type" value="Genomic_DNA"/>
</dbReference>
<evidence type="ECO:0000313" key="3">
    <source>
        <dbReference type="Proteomes" id="UP000249165"/>
    </source>
</evidence>
<accession>A0A327YIH7</accession>